<keyword evidence="11" id="KW-1185">Reference proteome</keyword>
<sequence>MPTTIALTLLVPFAGTLAVLLLGRWPNLREAATLATASALTVLVYSLLGPVLEGARPELTLWEVVPGVPLAFSVEPLGMIFAMIASLLWIVTTVYAIGYMRGNDEHAQTRFYACFAVAILSAMGIAFAGNLLTLFLFYELMTISTFPLVTHKGTEEAKRSGRVYLGILMGTSIGLQLVAIIGCWILAGSLDFVPGGLLAGKAEGWPVLILFVLFVFGIGKAAVMPFHRWLPAAMVAPTPVSALLHAVAVVKAGVFTVVKVVVYVFGLDLLNATSGTEWIAVAAGFTILSASLVALQQDNLKRRLAYSTISQLSYVVLAAAILAPLSVMGAALHIMAHAFGKITLFFAAGSIYTAAHKTRVSELHGIGWKMPWTMGAFAIGSLSMIGVPPTAGFVSKWFMLSGAYEAQAWAAIAVIFASTVLNAAYFLPIVYHAFARPQPAGGHGYSGTHGLDAADRAHGAEEGDGHHADHGEAPWPIVLALTFTAGGSVVLFLFPDAFLTLAEQLVGGRP</sequence>
<dbReference type="PANTHER" id="PTHR42703">
    <property type="entry name" value="NADH DEHYDROGENASE"/>
    <property type="match status" value="1"/>
</dbReference>
<keyword evidence="6 8" id="KW-0472">Membrane</keyword>
<feature type="transmembrane region" description="Helical" evidence="8">
    <location>
        <begin position="278"/>
        <end position="295"/>
    </location>
</feature>
<dbReference type="EMBL" id="WIVE01000091">
    <property type="protein sequence ID" value="MQX38353.1"/>
    <property type="molecule type" value="Genomic_DNA"/>
</dbReference>
<dbReference type="PRINTS" id="PR01434">
    <property type="entry name" value="NADHDHGNASE5"/>
</dbReference>
<keyword evidence="3" id="KW-1003">Cell membrane</keyword>
<feature type="transmembrane region" description="Helical" evidence="8">
    <location>
        <begin position="135"/>
        <end position="151"/>
    </location>
</feature>
<comment type="similarity">
    <text evidence="2">Belongs to the CPA3 antiporters (TC 2.A.63) subunit D family.</text>
</comment>
<evidence type="ECO:0000256" key="2">
    <source>
        <dbReference type="ARBA" id="ARBA00005346"/>
    </source>
</evidence>
<feature type="transmembrane region" description="Helical" evidence="8">
    <location>
        <begin position="163"/>
        <end position="187"/>
    </location>
</feature>
<feature type="transmembrane region" description="Helical" evidence="8">
    <location>
        <begin position="406"/>
        <end position="427"/>
    </location>
</feature>
<gene>
    <name evidence="10" type="ORF">GHC57_17690</name>
</gene>
<evidence type="ECO:0000313" key="10">
    <source>
        <dbReference type="EMBL" id="MQX38353.1"/>
    </source>
</evidence>
<accession>A0A7X1ZGY8</accession>
<dbReference type="InterPro" id="IPR001750">
    <property type="entry name" value="ND/Mrp_TM"/>
</dbReference>
<reference evidence="10 11" key="1">
    <citation type="submission" date="2019-10" db="EMBL/GenBank/DDBJ databases">
        <title>Draft whole-genome sequence of the purple nonsulfur photosynthetic bacterium Roseospira navarrensis DSM 15114.</title>
        <authorList>
            <person name="Kyndt J.A."/>
            <person name="Meyer T.E."/>
        </authorList>
    </citation>
    <scope>NUCLEOTIDE SEQUENCE [LARGE SCALE GENOMIC DNA]</scope>
    <source>
        <strain evidence="10 11">DSM 15114</strain>
    </source>
</reference>
<feature type="transmembrane region" description="Helical" evidence="8">
    <location>
        <begin position="242"/>
        <end position="266"/>
    </location>
</feature>
<dbReference type="Proteomes" id="UP000434582">
    <property type="component" value="Unassembled WGS sequence"/>
</dbReference>
<evidence type="ECO:0000256" key="3">
    <source>
        <dbReference type="ARBA" id="ARBA00022475"/>
    </source>
</evidence>
<comment type="subcellular location">
    <subcellularLocation>
        <location evidence="1">Cell membrane</location>
        <topology evidence="1">Multi-pass membrane protein</topology>
    </subcellularLocation>
    <subcellularLocation>
        <location evidence="7">Membrane</location>
        <topology evidence="7">Multi-pass membrane protein</topology>
    </subcellularLocation>
</comment>
<protein>
    <submittedName>
        <fullName evidence="10">Monovalent cation/H+ antiporter subunit D family protein</fullName>
    </submittedName>
</protein>
<feature type="transmembrane region" description="Helical" evidence="8">
    <location>
        <begin position="376"/>
        <end position="394"/>
    </location>
</feature>
<proteinExistence type="inferred from homology"/>
<feature type="transmembrane region" description="Helical" evidence="8">
    <location>
        <begin position="6"/>
        <end position="25"/>
    </location>
</feature>
<evidence type="ECO:0000256" key="1">
    <source>
        <dbReference type="ARBA" id="ARBA00004651"/>
    </source>
</evidence>
<evidence type="ECO:0000256" key="5">
    <source>
        <dbReference type="ARBA" id="ARBA00022989"/>
    </source>
</evidence>
<keyword evidence="5 8" id="KW-1133">Transmembrane helix</keyword>
<dbReference type="Pfam" id="PF00361">
    <property type="entry name" value="Proton_antipo_M"/>
    <property type="match status" value="1"/>
</dbReference>
<feature type="transmembrane region" description="Helical" evidence="8">
    <location>
        <begin position="77"/>
        <end position="99"/>
    </location>
</feature>
<evidence type="ECO:0000313" key="11">
    <source>
        <dbReference type="Proteomes" id="UP000434582"/>
    </source>
</evidence>
<evidence type="ECO:0000259" key="9">
    <source>
        <dbReference type="Pfam" id="PF00361"/>
    </source>
</evidence>
<dbReference type="OrthoDB" id="9811798at2"/>
<keyword evidence="4 7" id="KW-0812">Transmembrane</keyword>
<dbReference type="InterPro" id="IPR050586">
    <property type="entry name" value="CPA3_Na-H_Antiporter_D"/>
</dbReference>
<feature type="transmembrane region" description="Helical" evidence="8">
    <location>
        <begin position="475"/>
        <end position="494"/>
    </location>
</feature>
<dbReference type="AlphaFoldDB" id="A0A7X1ZGY8"/>
<organism evidence="10 11">
    <name type="scientific">Roseospira navarrensis</name>
    <dbReference type="NCBI Taxonomy" id="140058"/>
    <lineage>
        <taxon>Bacteria</taxon>
        <taxon>Pseudomonadati</taxon>
        <taxon>Pseudomonadota</taxon>
        <taxon>Alphaproteobacteria</taxon>
        <taxon>Rhodospirillales</taxon>
        <taxon>Rhodospirillaceae</taxon>
        <taxon>Roseospira</taxon>
    </lineage>
</organism>
<feature type="transmembrane region" description="Helical" evidence="8">
    <location>
        <begin position="304"/>
        <end position="328"/>
    </location>
</feature>
<feature type="transmembrane region" description="Helical" evidence="8">
    <location>
        <begin position="111"/>
        <end position="129"/>
    </location>
</feature>
<feature type="transmembrane region" description="Helical" evidence="8">
    <location>
        <begin position="207"/>
        <end position="230"/>
    </location>
</feature>
<comment type="caution">
    <text evidence="10">The sequence shown here is derived from an EMBL/GenBank/DDBJ whole genome shotgun (WGS) entry which is preliminary data.</text>
</comment>
<evidence type="ECO:0000256" key="8">
    <source>
        <dbReference type="SAM" id="Phobius"/>
    </source>
</evidence>
<evidence type="ECO:0000256" key="4">
    <source>
        <dbReference type="ARBA" id="ARBA00022692"/>
    </source>
</evidence>
<dbReference type="GO" id="GO:0005886">
    <property type="term" value="C:plasma membrane"/>
    <property type="evidence" value="ECO:0007669"/>
    <property type="project" value="UniProtKB-SubCell"/>
</dbReference>
<evidence type="ECO:0000256" key="6">
    <source>
        <dbReference type="ARBA" id="ARBA00023136"/>
    </source>
</evidence>
<evidence type="ECO:0000256" key="7">
    <source>
        <dbReference type="RuleBase" id="RU000320"/>
    </source>
</evidence>
<feature type="domain" description="NADH:quinone oxidoreductase/Mrp antiporter transmembrane" evidence="9">
    <location>
        <begin position="128"/>
        <end position="420"/>
    </location>
</feature>
<feature type="transmembrane region" description="Helical" evidence="8">
    <location>
        <begin position="32"/>
        <end position="52"/>
    </location>
</feature>
<dbReference type="PANTHER" id="PTHR42703:SF1">
    <property type="entry name" value="NA(+)_H(+) ANTIPORTER SUBUNIT D1"/>
    <property type="match status" value="1"/>
</dbReference>
<name>A0A7X1ZGY8_9PROT</name>